<keyword evidence="3" id="KW-1185">Reference proteome</keyword>
<gene>
    <name evidence="2" type="ORF">CSUI_004957</name>
</gene>
<dbReference type="Proteomes" id="UP000221165">
    <property type="component" value="Unassembled WGS sequence"/>
</dbReference>
<reference evidence="2 3" key="1">
    <citation type="journal article" date="2017" name="Int. J. Parasitol.">
        <title>The genome of the protozoan parasite Cystoisospora suis and a reverse vaccinology approach to identify vaccine candidates.</title>
        <authorList>
            <person name="Palmieri N."/>
            <person name="Shrestha A."/>
            <person name="Ruttkowski B."/>
            <person name="Beck T."/>
            <person name="Vogl C."/>
            <person name="Tomley F."/>
            <person name="Blake D.P."/>
            <person name="Joachim A."/>
        </authorList>
    </citation>
    <scope>NUCLEOTIDE SEQUENCE [LARGE SCALE GENOMIC DNA]</scope>
    <source>
        <strain evidence="2 3">Wien I</strain>
    </source>
</reference>
<feature type="region of interest" description="Disordered" evidence="1">
    <location>
        <begin position="199"/>
        <end position="221"/>
    </location>
</feature>
<dbReference type="GeneID" id="94428349"/>
<dbReference type="RefSeq" id="XP_067922887.1">
    <property type="nucleotide sequence ID" value="XM_068065138.1"/>
</dbReference>
<comment type="caution">
    <text evidence="2">The sequence shown here is derived from an EMBL/GenBank/DDBJ whole genome shotgun (WGS) entry which is preliminary data.</text>
</comment>
<dbReference type="EMBL" id="MIGC01002376">
    <property type="protein sequence ID" value="PHJ21203.1"/>
    <property type="molecule type" value="Genomic_DNA"/>
</dbReference>
<name>A0A2C6KZN4_9APIC</name>
<proteinExistence type="predicted"/>
<dbReference type="AlphaFoldDB" id="A0A2C6KZN4"/>
<dbReference type="VEuPathDB" id="ToxoDB:CSUI_004957"/>
<evidence type="ECO:0000313" key="3">
    <source>
        <dbReference type="Proteomes" id="UP000221165"/>
    </source>
</evidence>
<evidence type="ECO:0000313" key="2">
    <source>
        <dbReference type="EMBL" id="PHJ21203.1"/>
    </source>
</evidence>
<protein>
    <submittedName>
        <fullName evidence="2">Uncharacterized protein</fullName>
    </submittedName>
</protein>
<evidence type="ECO:0000256" key="1">
    <source>
        <dbReference type="SAM" id="MobiDB-lite"/>
    </source>
</evidence>
<organism evidence="2 3">
    <name type="scientific">Cystoisospora suis</name>
    <dbReference type="NCBI Taxonomy" id="483139"/>
    <lineage>
        <taxon>Eukaryota</taxon>
        <taxon>Sar</taxon>
        <taxon>Alveolata</taxon>
        <taxon>Apicomplexa</taxon>
        <taxon>Conoidasida</taxon>
        <taxon>Coccidia</taxon>
        <taxon>Eucoccidiorida</taxon>
        <taxon>Eimeriorina</taxon>
        <taxon>Sarcocystidae</taxon>
        <taxon>Cystoisospora</taxon>
    </lineage>
</organism>
<sequence>MSASVDAQVVPLGGRRVPEGMDDHADWQNLPLAPQPAQPQDFGAVYSAVMKFRSELGEIKKLLTAVAPAVKGLIYATDAGNNEEASAYRVQMEEQLQSVNARSETVCSALPAESVAAADESHAEGWLSEETKEKVANATVRAAQLLEEVVKESTELCTKCLEGPSASAKDRFGDFSLKLNSHTRKLFSEQGKLMDVMKAIRKEKEQERSRTEAGQEDHAPN</sequence>
<accession>A0A2C6KZN4</accession>
<dbReference type="OrthoDB" id="329131at2759"/>